<reference evidence="3 4" key="1">
    <citation type="journal article" date="2018" name="BMC Genomics">
        <title>Genomic comparison of Trypanosoma conorhini and Trypanosoma rangeli to Trypanosoma cruzi strains of high and low virulence.</title>
        <authorList>
            <person name="Bradwell K.R."/>
            <person name="Koparde V.N."/>
            <person name="Matveyev A.V."/>
            <person name="Serrano M.G."/>
            <person name="Alves J.M."/>
            <person name="Parikh H."/>
            <person name="Huang B."/>
            <person name="Lee V."/>
            <person name="Espinosa-Alvarez O."/>
            <person name="Ortiz P.A."/>
            <person name="Costa-Martins A.G."/>
            <person name="Teixeira M.M."/>
            <person name="Buck G.A."/>
        </authorList>
    </citation>
    <scope>NUCLEOTIDE SEQUENCE [LARGE SCALE GENOMIC DNA]</scope>
    <source>
        <strain evidence="3 4">025E</strain>
    </source>
</reference>
<feature type="compositionally biased region" description="Acidic residues" evidence="2">
    <location>
        <begin position="19"/>
        <end position="30"/>
    </location>
</feature>
<evidence type="ECO:0000256" key="2">
    <source>
        <dbReference type="SAM" id="MobiDB-lite"/>
    </source>
</evidence>
<name>A0A3R7MI63_9TRYP</name>
<sequence>MEERRKRGFTNNEIGPNTEESDDDDDDDSSEEGHSEMDEALRAAVEQSLNDGGRCENGVDDTCPRHWYLYRGRPPHVSQMAWSALTPAARTLHLRWLQDLRAMPARLLGMNLASAAIELVREMAVKRRWKWATVAKSLAAISGALRDLPLYSNQTRGIELMRYPEWRAAMKAAQRFERESTASPPAPVTVTEFVRARSELLRRHPMAALFLTLMWRFAARAGDISSLLCADVATTAPDANPDERNLFEVSLAMRRGKGARFRRSSYTVASTLRRTDVSLLRQLIGYRRPSQRLFNRSLANECRDAIRAALRRQNRNTALPSVRKGAVRFLAAKGMSTEELMAITGHTRIETLRRYLGFGPPTPRAEAGTTAASAEEEDETEPASDDDRARPERNFWGRGHRRQ</sequence>
<dbReference type="GO" id="GO:0003677">
    <property type="term" value="F:DNA binding"/>
    <property type="evidence" value="ECO:0007669"/>
    <property type="project" value="InterPro"/>
</dbReference>
<evidence type="ECO:0000313" key="3">
    <source>
        <dbReference type="EMBL" id="RNF02939.1"/>
    </source>
</evidence>
<accession>A0A3R7MI63</accession>
<proteinExistence type="predicted"/>
<dbReference type="SUPFAM" id="SSF56349">
    <property type="entry name" value="DNA breaking-rejoining enzymes"/>
    <property type="match status" value="1"/>
</dbReference>
<feature type="compositionally biased region" description="Acidic residues" evidence="2">
    <location>
        <begin position="374"/>
        <end position="384"/>
    </location>
</feature>
<dbReference type="InterPro" id="IPR011010">
    <property type="entry name" value="DNA_brk_join_enz"/>
</dbReference>
<evidence type="ECO:0000256" key="1">
    <source>
        <dbReference type="ARBA" id="ARBA00023172"/>
    </source>
</evidence>
<feature type="region of interest" description="Disordered" evidence="2">
    <location>
        <begin position="356"/>
        <end position="403"/>
    </location>
</feature>
<gene>
    <name evidence="3" type="ORF">Tco025E_08323</name>
</gene>
<keyword evidence="4" id="KW-1185">Reference proteome</keyword>
<dbReference type="AlphaFoldDB" id="A0A3R7MI63"/>
<comment type="caution">
    <text evidence="3">The sequence shown here is derived from an EMBL/GenBank/DDBJ whole genome shotgun (WGS) entry which is preliminary data.</text>
</comment>
<protein>
    <recommendedName>
        <fullName evidence="5">TATE DNA Transposon</fullName>
    </recommendedName>
</protein>
<evidence type="ECO:0000313" key="4">
    <source>
        <dbReference type="Proteomes" id="UP000284403"/>
    </source>
</evidence>
<dbReference type="OrthoDB" id="278292at2759"/>
<dbReference type="EMBL" id="MKKU01000748">
    <property type="protein sequence ID" value="RNF02939.1"/>
    <property type="molecule type" value="Genomic_DNA"/>
</dbReference>
<feature type="compositionally biased region" description="Basic and acidic residues" evidence="2">
    <location>
        <begin position="385"/>
        <end position="395"/>
    </location>
</feature>
<keyword evidence="1" id="KW-0233">DNA recombination</keyword>
<evidence type="ECO:0008006" key="5">
    <source>
        <dbReference type="Google" id="ProtNLM"/>
    </source>
</evidence>
<dbReference type="Gene3D" id="1.10.443.10">
    <property type="entry name" value="Intergrase catalytic core"/>
    <property type="match status" value="1"/>
</dbReference>
<dbReference type="GeneID" id="40321934"/>
<feature type="region of interest" description="Disordered" evidence="2">
    <location>
        <begin position="1"/>
        <end position="38"/>
    </location>
</feature>
<dbReference type="Proteomes" id="UP000284403">
    <property type="component" value="Unassembled WGS sequence"/>
</dbReference>
<dbReference type="InterPro" id="IPR013762">
    <property type="entry name" value="Integrase-like_cat_sf"/>
</dbReference>
<organism evidence="3 4">
    <name type="scientific">Trypanosoma conorhini</name>
    <dbReference type="NCBI Taxonomy" id="83891"/>
    <lineage>
        <taxon>Eukaryota</taxon>
        <taxon>Discoba</taxon>
        <taxon>Euglenozoa</taxon>
        <taxon>Kinetoplastea</taxon>
        <taxon>Metakinetoplastina</taxon>
        <taxon>Trypanosomatida</taxon>
        <taxon>Trypanosomatidae</taxon>
        <taxon>Trypanosoma</taxon>
    </lineage>
</organism>
<dbReference type="GO" id="GO:0015074">
    <property type="term" value="P:DNA integration"/>
    <property type="evidence" value="ECO:0007669"/>
    <property type="project" value="InterPro"/>
</dbReference>
<dbReference type="RefSeq" id="XP_029224747.1">
    <property type="nucleotide sequence ID" value="XM_029375174.1"/>
</dbReference>
<dbReference type="GO" id="GO:0006310">
    <property type="term" value="P:DNA recombination"/>
    <property type="evidence" value="ECO:0007669"/>
    <property type="project" value="UniProtKB-KW"/>
</dbReference>